<dbReference type="PIRSF" id="PIRSF032620">
    <property type="entry name" value="UCP032620"/>
    <property type="match status" value="1"/>
</dbReference>
<dbReference type="AlphaFoldDB" id="A0A4Y8T3E1"/>
<dbReference type="Pfam" id="PF10137">
    <property type="entry name" value="CAP12-PCTIR_TIR"/>
    <property type="match status" value="1"/>
</dbReference>
<accession>A0A4Y8T3E1</accession>
<dbReference type="RefSeq" id="WP_134656432.1">
    <property type="nucleotide sequence ID" value="NZ_SCLP01000007.1"/>
</dbReference>
<feature type="domain" description="CD-NTase-associated protein 12/Pycsar effector protein TIR" evidence="1">
    <location>
        <begin position="127"/>
        <end position="249"/>
    </location>
</feature>
<evidence type="ECO:0000313" key="2">
    <source>
        <dbReference type="EMBL" id="TFF45788.1"/>
    </source>
</evidence>
<comment type="caution">
    <text evidence="2">The sequence shown here is derived from an EMBL/GenBank/DDBJ whole genome shotgun (WGS) entry which is preliminary data.</text>
</comment>
<sequence>MYYHIRVSLKTRVRESKFNISLEELESRYLSKYRNGEDFILNGRVIKIDDIEKVYINESENESDIEAMAAQIELEDSRSHIGVIGGPSVQWRAANRLHNVTDDLILGPPGKMAQEPQEKRVDADKTKVFIVHGHDEGLKQQLEIFLSRLGIKPVVLHREASEGLTVLEKFEKHSEVQYAFVLLTPDDIGCSVKEKDQPIESYKFRARQNVIFELGFFIGKLGRAKVCTLYKEGVELPNDISGLVYQKVNDNIEDVGFHIIKELKAAGLEVSL</sequence>
<dbReference type="Proteomes" id="UP000297630">
    <property type="component" value="Unassembled WGS sequence"/>
</dbReference>
<evidence type="ECO:0000259" key="1">
    <source>
        <dbReference type="Pfam" id="PF10137"/>
    </source>
</evidence>
<gene>
    <name evidence="2" type="ORF">EQ803_16105</name>
</gene>
<reference evidence="2 3" key="1">
    <citation type="submission" date="2019-01" db="EMBL/GenBank/DDBJ databases">
        <title>Draft genome sequence of Bacillus sp. DPC6431.</title>
        <authorList>
            <person name="Arbulu S."/>
            <person name="Murphy K."/>
            <person name="O'Sullivan O."/>
            <person name="Rea M.C."/>
            <person name="Hill C."/>
            <person name="Ross R.P."/>
        </authorList>
    </citation>
    <scope>NUCLEOTIDE SEQUENCE [LARGE SCALE GENOMIC DNA]</scope>
    <source>
        <strain evidence="2 3">DPC6431</strain>
    </source>
</reference>
<dbReference type="EMBL" id="SCLP01000007">
    <property type="protein sequence ID" value="TFF45788.1"/>
    <property type="molecule type" value="Genomic_DNA"/>
</dbReference>
<dbReference type="GO" id="GO:0050135">
    <property type="term" value="F:NADP+ nucleosidase activity"/>
    <property type="evidence" value="ECO:0007669"/>
    <property type="project" value="InterPro"/>
</dbReference>
<proteinExistence type="predicted"/>
<dbReference type="InterPro" id="IPR014571">
    <property type="entry name" value="UCP032620"/>
</dbReference>
<name>A0A4Y8T3E1_BACTU</name>
<organism evidence="2 3">
    <name type="scientific">Bacillus thuringiensis</name>
    <dbReference type="NCBI Taxonomy" id="1428"/>
    <lineage>
        <taxon>Bacteria</taxon>
        <taxon>Bacillati</taxon>
        <taxon>Bacillota</taxon>
        <taxon>Bacilli</taxon>
        <taxon>Bacillales</taxon>
        <taxon>Bacillaceae</taxon>
        <taxon>Bacillus</taxon>
        <taxon>Bacillus cereus group</taxon>
    </lineage>
</organism>
<dbReference type="InterPro" id="IPR019302">
    <property type="entry name" value="CAP12/PCTIR_TIR_dom"/>
</dbReference>
<protein>
    <recommendedName>
        <fullName evidence="1">CD-NTase-associated protein 12/Pycsar effector protein TIR domain-containing protein</fullName>
    </recommendedName>
</protein>
<evidence type="ECO:0000313" key="3">
    <source>
        <dbReference type="Proteomes" id="UP000297630"/>
    </source>
</evidence>